<dbReference type="AlphaFoldDB" id="A0A363NPP9"/>
<gene>
    <name evidence="2" type="ORF">DCO56_21440</name>
</gene>
<evidence type="ECO:0000313" key="3">
    <source>
        <dbReference type="Proteomes" id="UP000250831"/>
    </source>
</evidence>
<evidence type="ECO:0000313" key="2">
    <source>
        <dbReference type="EMBL" id="PUV22759.1"/>
    </source>
</evidence>
<dbReference type="SUPFAM" id="SSF52096">
    <property type="entry name" value="ClpP/crotonase"/>
    <property type="match status" value="1"/>
</dbReference>
<dbReference type="Proteomes" id="UP000250831">
    <property type="component" value="Unassembled WGS sequence"/>
</dbReference>
<dbReference type="Gene3D" id="2.60.120.260">
    <property type="entry name" value="Galactose-binding domain-like"/>
    <property type="match status" value="1"/>
</dbReference>
<protein>
    <recommendedName>
        <fullName evidence="1">Tail specific protease domain-containing protein</fullName>
    </recommendedName>
</protein>
<dbReference type="InterPro" id="IPR005151">
    <property type="entry name" value="Tail-specific_protease"/>
</dbReference>
<dbReference type="OrthoDB" id="5379939at2"/>
<name>A0A363NPP9_9SPHI</name>
<accession>A0A363NPP9</accession>
<dbReference type="GO" id="GO:0008236">
    <property type="term" value="F:serine-type peptidase activity"/>
    <property type="evidence" value="ECO:0007669"/>
    <property type="project" value="InterPro"/>
</dbReference>
<evidence type="ECO:0000259" key="1">
    <source>
        <dbReference type="Pfam" id="PF03572"/>
    </source>
</evidence>
<proteinExistence type="predicted"/>
<dbReference type="EMBL" id="QCXX01000006">
    <property type="protein sequence ID" value="PUV22759.1"/>
    <property type="molecule type" value="Genomic_DNA"/>
</dbReference>
<sequence>MVNLMKILIMRSNSLFIFLVVLLTTISNRLYGQQNFNFSFDKPIGSPWFNIGDTTAFKSRINQNTYYSAKGALQIESIKKNKGFGGIMMWLPSNLKGDSIEVSAMIKRENITEGSYAAMMLRIDPKVFFDNMANRQIRGTKNWENIKLKTKLVPDQTEGISIAFFLSGEGKMWVDDVLITVDGKDITREMGIFVPFAKGISDPVSSGISDFNNTAEIDQRLVDLGRIWGFLKYKHPAVAQGKYDWDQQLFKSMNTVIMAKDNKSIESHYAALLDSLGTTANYAKPHVENVVHEVDYSWIDGLPFNDGLKDKLRRIRYSSFDQHHYFDFAKGAGNVLFKNEKKYENVYSADAGFRLLTLFRFWNMIEYFSPYKNLTDPKWDTVLKISVPEMILSRDDRSYGLSLLKMVSRVKDAHTGLWSIPKGLVGFYGKYRMPVEIRMIEGKAVVTKVFDSEKSGDKLRIGDVLITKEHKKVEEIRDSLWAYMSTPNEAVANRDLARKLVTSNSEIVRCELVRDGQQIKVDIAAIPSGQIKPASRDTVPFKMMDNNILYINHSLLRGKMITENMANWSKVKGVVIDDRNYPGDFLVFKLTPLLLTKPTDFVRFTSTSLQYPGTFVMSSPLQVGENANDCYQGKVAILVNEDTQSSAEYHVMAYQAAANVKVFGSQTAGADGNVSYIDLPGNQRTMLSGLGVYYPDQRETQRVGIKIDQIAKPSIKGVQEGRDEVLEKALDYLNK</sequence>
<keyword evidence="3" id="KW-1185">Reference proteome</keyword>
<comment type="caution">
    <text evidence="2">The sequence shown here is derived from an EMBL/GenBank/DDBJ whole genome shotgun (WGS) entry which is preliminary data.</text>
</comment>
<dbReference type="InterPro" id="IPR029045">
    <property type="entry name" value="ClpP/crotonase-like_dom_sf"/>
</dbReference>
<feature type="domain" description="Tail specific protease" evidence="1">
    <location>
        <begin position="565"/>
        <end position="708"/>
    </location>
</feature>
<reference evidence="2 3" key="1">
    <citation type="submission" date="2018-04" db="EMBL/GenBank/DDBJ databases">
        <title>Sphingobacterium sp. M46 Genome.</title>
        <authorList>
            <person name="Cheng J."/>
            <person name="Li Y."/>
        </authorList>
    </citation>
    <scope>NUCLEOTIDE SEQUENCE [LARGE SCALE GENOMIC DNA]</scope>
    <source>
        <strain evidence="2 3">M46</strain>
    </source>
</reference>
<dbReference type="GO" id="GO:0006508">
    <property type="term" value="P:proteolysis"/>
    <property type="evidence" value="ECO:0007669"/>
    <property type="project" value="InterPro"/>
</dbReference>
<dbReference type="Pfam" id="PF03572">
    <property type="entry name" value="Peptidase_S41"/>
    <property type="match status" value="1"/>
</dbReference>
<organism evidence="2 3">
    <name type="scientific">Sphingobacterium athyrii</name>
    <dbReference type="NCBI Taxonomy" id="2152717"/>
    <lineage>
        <taxon>Bacteria</taxon>
        <taxon>Pseudomonadati</taxon>
        <taxon>Bacteroidota</taxon>
        <taxon>Sphingobacteriia</taxon>
        <taxon>Sphingobacteriales</taxon>
        <taxon>Sphingobacteriaceae</taxon>
        <taxon>Sphingobacterium</taxon>
    </lineage>
</organism>
<dbReference type="Gene3D" id="3.90.226.10">
    <property type="entry name" value="2-enoyl-CoA Hydratase, Chain A, domain 1"/>
    <property type="match status" value="1"/>
</dbReference>